<evidence type="ECO:0000313" key="3">
    <source>
        <dbReference type="Proteomes" id="UP000004349"/>
    </source>
</evidence>
<accession>F9RW58</accession>
<dbReference type="SUPFAM" id="SSF52540">
    <property type="entry name" value="P-loop containing nucleoside triphosphate hydrolases"/>
    <property type="match status" value="1"/>
</dbReference>
<dbReference type="Pfam" id="PF13614">
    <property type="entry name" value="AAA_31"/>
    <property type="match status" value="1"/>
</dbReference>
<dbReference type="CDD" id="cd02042">
    <property type="entry name" value="ParAB_family"/>
    <property type="match status" value="1"/>
</dbReference>
<organism evidence="2 3">
    <name type="scientific">Vibrio scophthalmi LMG 19158</name>
    <dbReference type="NCBI Taxonomy" id="870967"/>
    <lineage>
        <taxon>Bacteria</taxon>
        <taxon>Pseudomonadati</taxon>
        <taxon>Pseudomonadota</taxon>
        <taxon>Gammaproteobacteria</taxon>
        <taxon>Vibrionales</taxon>
        <taxon>Vibrionaceae</taxon>
        <taxon>Vibrio</taxon>
    </lineage>
</organism>
<dbReference type="InterPro" id="IPR025669">
    <property type="entry name" value="AAA_dom"/>
</dbReference>
<evidence type="ECO:0000259" key="1">
    <source>
        <dbReference type="Pfam" id="PF13614"/>
    </source>
</evidence>
<comment type="caution">
    <text evidence="2">The sequence shown here is derived from an EMBL/GenBank/DDBJ whole genome shotgun (WGS) entry which is preliminary data.</text>
</comment>
<reference evidence="2 3" key="1">
    <citation type="journal article" date="2012" name="Int. J. Syst. Evol. Microbiol.">
        <title>Vibrio caribbeanicus sp. nov., isolated from the marine sponge Scleritoderma cyanea.</title>
        <authorList>
            <person name="Hoffmann M."/>
            <person name="Monday S.R."/>
            <person name="Allard M.W."/>
            <person name="Strain E.A."/>
            <person name="Whittaker P."/>
            <person name="Naum M."/>
            <person name="McCarthy P.J."/>
            <person name="Lopez J.V."/>
            <person name="Fischer M."/>
            <person name="Brown E.W."/>
        </authorList>
    </citation>
    <scope>NUCLEOTIDE SEQUENCE [LARGE SCALE GENOMIC DNA]</scope>
    <source>
        <strain evidence="2 3">LMG 19158</strain>
    </source>
</reference>
<dbReference type="PANTHER" id="PTHR13696">
    <property type="entry name" value="P-LOOP CONTAINING NUCLEOSIDE TRIPHOSPHATE HYDROLASE"/>
    <property type="match status" value="1"/>
</dbReference>
<dbReference type="Gene3D" id="3.40.50.300">
    <property type="entry name" value="P-loop containing nucleotide triphosphate hydrolases"/>
    <property type="match status" value="1"/>
</dbReference>
<proteinExistence type="predicted"/>
<dbReference type="InterPro" id="IPR050678">
    <property type="entry name" value="DNA_Partitioning_ATPase"/>
</dbReference>
<sequence length="417" mass="47070">MGIIKQVTEIGNRMNSDNASLKEALLESTQVAVTDEDLPEGVNRLIYNHTITKTSLGEDIFRVSKSTYLKRITQAIEDGVIFEPIFHNRSHLFTLAQVHQLMLHYNFERFTDNYNSTVVAIKNYKGGTGKSTTTVTIAMATALDLDLNARVCIVDLDPQGSAARGIINVKNEQDELFVTIADFACAEYEDDSEVAQLLENGNLLEDIVRAAPFSTHIPNLDVITAFPTDEKFTDLYWELNDKEKRDELLTYLSSKILPILKTEYDIIYLDLPPQNSPITWAAAEATDMIITPITPRTYDYASTTSFMLTLSDVLQALPSKGSNIKWLKILPVNYSENNRQERKTFDRLLRTVGSDMFTTPIKHSPLFLEAASMNRTIFDIRKTESTCTSLQYETACSSVREAYNNFINELKVIAAKR</sequence>
<dbReference type="PANTHER" id="PTHR13696:SF98">
    <property type="entry name" value="PLASMID PARTITION PROTEIN A"/>
    <property type="match status" value="1"/>
</dbReference>
<evidence type="ECO:0000313" key="2">
    <source>
        <dbReference type="EMBL" id="EGU29033.1"/>
    </source>
</evidence>
<dbReference type="AlphaFoldDB" id="F9RW58"/>
<protein>
    <submittedName>
        <fullName evidence="2">Putative plasmid partition protein</fullName>
    </submittedName>
</protein>
<gene>
    <name evidence="2" type="ORF">VIS19158_09377</name>
</gene>
<dbReference type="eggNOG" id="COG1192">
    <property type="taxonomic scope" value="Bacteria"/>
</dbReference>
<dbReference type="InterPro" id="IPR027417">
    <property type="entry name" value="P-loop_NTPase"/>
</dbReference>
<dbReference type="Proteomes" id="UP000004349">
    <property type="component" value="Unassembled WGS sequence"/>
</dbReference>
<feature type="domain" description="AAA" evidence="1">
    <location>
        <begin position="117"/>
        <end position="315"/>
    </location>
</feature>
<dbReference type="EMBL" id="AFWE01000230">
    <property type="protein sequence ID" value="EGU29033.1"/>
    <property type="molecule type" value="Genomic_DNA"/>
</dbReference>
<name>F9RW58_9VIBR</name>
<dbReference type="RefSeq" id="WP_005600409.1">
    <property type="nucleotide sequence ID" value="NZ_AFWE01000230.1"/>
</dbReference>